<dbReference type="EMBL" id="JABSTQ010010027">
    <property type="protein sequence ID" value="KAG0424019.1"/>
    <property type="molecule type" value="Genomic_DNA"/>
</dbReference>
<dbReference type="Proteomes" id="UP000805193">
    <property type="component" value="Unassembled WGS sequence"/>
</dbReference>
<sequence length="248" mass="26771">MFLIMGALTLNALPTALFLGSPPWIARAVLSKMPVLEESASALELSQMITCTPAPDGAAPDTSREVELVSRTPRPRNNSNKLSKSFQFLDKTSSGLEIESKQPNANSELKAALASFLTLRFQLIGLSYGISVYSMITFFVIHVDLAYDRDVLTSQAIYLIHAYSIGDIVTRLLIGVVIDRGYLTADGAMALGLLGSAIACEALEVRSDCSAGSSRDRHLGHSLPQARIASCETELSPVTLIQTRNPRD</sequence>
<comment type="caution">
    <text evidence="1">The sequence shown here is derived from an EMBL/GenBank/DDBJ whole genome shotgun (WGS) entry which is preliminary data.</text>
</comment>
<evidence type="ECO:0000313" key="1">
    <source>
        <dbReference type="EMBL" id="KAG0424019.1"/>
    </source>
</evidence>
<proteinExistence type="predicted"/>
<reference evidence="1 2" key="1">
    <citation type="journal article" date="2020" name="Cell">
        <title>Large-Scale Comparative Analyses of Tick Genomes Elucidate Their Genetic Diversity and Vector Capacities.</title>
        <authorList>
            <consortium name="Tick Genome and Microbiome Consortium (TIGMIC)"/>
            <person name="Jia N."/>
            <person name="Wang J."/>
            <person name="Shi W."/>
            <person name="Du L."/>
            <person name="Sun Y."/>
            <person name="Zhan W."/>
            <person name="Jiang J.F."/>
            <person name="Wang Q."/>
            <person name="Zhang B."/>
            <person name="Ji P."/>
            <person name="Bell-Sakyi L."/>
            <person name="Cui X.M."/>
            <person name="Yuan T.T."/>
            <person name="Jiang B.G."/>
            <person name="Yang W.F."/>
            <person name="Lam T.T."/>
            <person name="Chang Q.C."/>
            <person name="Ding S.J."/>
            <person name="Wang X.J."/>
            <person name="Zhu J.G."/>
            <person name="Ruan X.D."/>
            <person name="Zhao L."/>
            <person name="Wei J.T."/>
            <person name="Ye R.Z."/>
            <person name="Que T.C."/>
            <person name="Du C.H."/>
            <person name="Zhou Y.H."/>
            <person name="Cheng J.X."/>
            <person name="Dai P.F."/>
            <person name="Guo W.B."/>
            <person name="Han X.H."/>
            <person name="Huang E.J."/>
            <person name="Li L.F."/>
            <person name="Wei W."/>
            <person name="Gao Y.C."/>
            <person name="Liu J.Z."/>
            <person name="Shao H.Z."/>
            <person name="Wang X."/>
            <person name="Wang C.C."/>
            <person name="Yang T.C."/>
            <person name="Huo Q.B."/>
            <person name="Li W."/>
            <person name="Chen H.Y."/>
            <person name="Chen S.E."/>
            <person name="Zhou L.G."/>
            <person name="Ni X.B."/>
            <person name="Tian J.H."/>
            <person name="Sheng Y."/>
            <person name="Liu T."/>
            <person name="Pan Y.S."/>
            <person name="Xia L.Y."/>
            <person name="Li J."/>
            <person name="Zhao F."/>
            <person name="Cao W.C."/>
        </authorList>
    </citation>
    <scope>NUCLEOTIDE SEQUENCE [LARGE SCALE GENOMIC DNA]</scope>
    <source>
        <strain evidence="1">Iper-2018</strain>
    </source>
</reference>
<accession>A0AC60PSI6</accession>
<organism evidence="1 2">
    <name type="scientific">Ixodes persulcatus</name>
    <name type="common">Taiga tick</name>
    <dbReference type="NCBI Taxonomy" id="34615"/>
    <lineage>
        <taxon>Eukaryota</taxon>
        <taxon>Metazoa</taxon>
        <taxon>Ecdysozoa</taxon>
        <taxon>Arthropoda</taxon>
        <taxon>Chelicerata</taxon>
        <taxon>Arachnida</taxon>
        <taxon>Acari</taxon>
        <taxon>Parasitiformes</taxon>
        <taxon>Ixodida</taxon>
        <taxon>Ixodoidea</taxon>
        <taxon>Ixodidae</taxon>
        <taxon>Ixodinae</taxon>
        <taxon>Ixodes</taxon>
    </lineage>
</organism>
<keyword evidence="2" id="KW-1185">Reference proteome</keyword>
<protein>
    <submittedName>
        <fullName evidence="1">Uncharacterized protein</fullName>
    </submittedName>
</protein>
<gene>
    <name evidence="1" type="ORF">HPB47_000235</name>
</gene>
<evidence type="ECO:0000313" key="2">
    <source>
        <dbReference type="Proteomes" id="UP000805193"/>
    </source>
</evidence>
<name>A0AC60PSI6_IXOPE</name>